<keyword evidence="1" id="KW-0175">Coiled coil</keyword>
<dbReference type="PANTHER" id="PTHR23159">
    <property type="entry name" value="CENTROSOMAL PROTEIN 2"/>
    <property type="match status" value="1"/>
</dbReference>
<dbReference type="Gene3D" id="1.10.287.1490">
    <property type="match status" value="1"/>
</dbReference>
<accession>A0A819R6A8</accession>
<name>A0A819R6A8_9BILA</name>
<dbReference type="Proteomes" id="UP000663836">
    <property type="component" value="Unassembled WGS sequence"/>
</dbReference>
<feature type="compositionally biased region" description="Basic and acidic residues" evidence="2">
    <location>
        <begin position="501"/>
        <end position="512"/>
    </location>
</feature>
<feature type="region of interest" description="Disordered" evidence="2">
    <location>
        <begin position="497"/>
        <end position="529"/>
    </location>
</feature>
<organism evidence="3 4">
    <name type="scientific">Rotaria sordida</name>
    <dbReference type="NCBI Taxonomy" id="392033"/>
    <lineage>
        <taxon>Eukaryota</taxon>
        <taxon>Metazoa</taxon>
        <taxon>Spiralia</taxon>
        <taxon>Gnathifera</taxon>
        <taxon>Rotifera</taxon>
        <taxon>Eurotatoria</taxon>
        <taxon>Bdelloidea</taxon>
        <taxon>Philodinida</taxon>
        <taxon>Philodinidae</taxon>
        <taxon>Rotaria</taxon>
    </lineage>
</organism>
<evidence type="ECO:0000256" key="1">
    <source>
        <dbReference type="SAM" id="Coils"/>
    </source>
</evidence>
<proteinExistence type="predicted"/>
<gene>
    <name evidence="3" type="ORF">JBS370_LOCUS28595</name>
</gene>
<feature type="compositionally biased region" description="Polar residues" evidence="2">
    <location>
        <begin position="514"/>
        <end position="529"/>
    </location>
</feature>
<protein>
    <submittedName>
        <fullName evidence="3">Uncharacterized protein</fullName>
    </submittedName>
</protein>
<reference evidence="3" key="1">
    <citation type="submission" date="2021-02" db="EMBL/GenBank/DDBJ databases">
        <authorList>
            <person name="Nowell W R."/>
        </authorList>
    </citation>
    <scope>NUCLEOTIDE SEQUENCE</scope>
</reference>
<dbReference type="AlphaFoldDB" id="A0A819R6A8"/>
<dbReference type="EMBL" id="CAJOBD010005792">
    <property type="protein sequence ID" value="CAF4042750.1"/>
    <property type="molecule type" value="Genomic_DNA"/>
</dbReference>
<evidence type="ECO:0000256" key="2">
    <source>
        <dbReference type="SAM" id="MobiDB-lite"/>
    </source>
</evidence>
<comment type="caution">
    <text evidence="3">The sequence shown here is derived from an EMBL/GenBank/DDBJ whole genome shotgun (WGS) entry which is preliminary data.</text>
</comment>
<evidence type="ECO:0000313" key="4">
    <source>
        <dbReference type="Proteomes" id="UP000663836"/>
    </source>
</evidence>
<feature type="coiled-coil region" evidence="1">
    <location>
        <begin position="35"/>
        <end position="493"/>
    </location>
</feature>
<sequence length="647" mass="74738">MSSSSIDRMSGASTPTLLAMSSFTTNRLNEELSGLKRWRQMYDSAMNEKNEELQKLQLINQRQAQTLNDSIVQIEQQTMTINSMKQNEASLEKKVTKLEELHHILKKNVAKLEKTVSQCEFVRVDLERMYEHQERSVKSLTDRVDSTIEAKLQNLQSQLKLVEQLHEQARIELNKQIHERTQENAETTAQIVELTTKLATAENEINQLQTTNTNAQSKIIELIEEINKYQQMIELLSIENDTKLTSKNQQIDDLQKRFDTLVLKIDASKDEIFNLQESNQILQTRIAEMKQKTVEHTEHHETEVQACQAEIDIREKENEQLRIKNNQLIEQMTNHDNQIEELKQKNQMLLNEINEMNLNLQKQLNETREQFHTQISDYAKQSIEYDNRLEQQIVEINEKDKLINELKNKHDELLDKMELTEEEITQLTKENEELRTQNHVLLQETDERSEQIKQKDVIVEATNIEIGEKEKEIEELQKKVTSLEERLSKNQNLLTSLRSSMGEKDAKIKRLEQGSISPQSTLPSRSTNVRRTNINHPLANQQKPIAPIRPPLPPSISINQQTKINPREKRMLPPSASNDLTSTPKKVLRFSQTKAAIDQAHALEQSISPVPDDDRDEVASNTSVACLVGQHHMTICSSVSATDIILI</sequence>
<dbReference type="PANTHER" id="PTHR23159:SF31">
    <property type="entry name" value="CENTROSOME-ASSOCIATED PROTEIN CEP250 ISOFORM X1"/>
    <property type="match status" value="1"/>
</dbReference>
<evidence type="ECO:0000313" key="3">
    <source>
        <dbReference type="EMBL" id="CAF4042750.1"/>
    </source>
</evidence>